<dbReference type="Proteomes" id="UP001215598">
    <property type="component" value="Unassembled WGS sequence"/>
</dbReference>
<organism evidence="2 3">
    <name type="scientific">Mycena metata</name>
    <dbReference type="NCBI Taxonomy" id="1033252"/>
    <lineage>
        <taxon>Eukaryota</taxon>
        <taxon>Fungi</taxon>
        <taxon>Dikarya</taxon>
        <taxon>Basidiomycota</taxon>
        <taxon>Agaricomycotina</taxon>
        <taxon>Agaricomycetes</taxon>
        <taxon>Agaricomycetidae</taxon>
        <taxon>Agaricales</taxon>
        <taxon>Marasmiineae</taxon>
        <taxon>Mycenaceae</taxon>
        <taxon>Mycena</taxon>
    </lineage>
</organism>
<sequence length="276" mass="30887">MNVKDSKRRDYLHCDLAPTFGDLNSASVRKLDAKLKVMIAGTMRILDKIPPKQRTWDGIIASIRQKNFVEPDGDPVARKRKLTKGHVNVFKFDGSPDPEILVEVEEWFAGLIGKADRADVLRSTKIDLEILADIVAQTGATIDSVESLIFKGEVHQKTLVDIGVLRFPDMDHPYFKVYHIRLDAWSRSHRVLMVQNDANGITGVFECQRFRPRASFINKLKRSVRDQAIAEAEAMFKSPSRDLDSGSDDSSSDSDDSGSSSEESGSEEANSDARYQ</sequence>
<reference evidence="2" key="1">
    <citation type="submission" date="2023-03" db="EMBL/GenBank/DDBJ databases">
        <title>Massive genome expansion in bonnet fungi (Mycena s.s.) driven by repeated elements and novel gene families across ecological guilds.</title>
        <authorList>
            <consortium name="Lawrence Berkeley National Laboratory"/>
            <person name="Harder C.B."/>
            <person name="Miyauchi S."/>
            <person name="Viragh M."/>
            <person name="Kuo A."/>
            <person name="Thoen E."/>
            <person name="Andreopoulos B."/>
            <person name="Lu D."/>
            <person name="Skrede I."/>
            <person name="Drula E."/>
            <person name="Henrissat B."/>
            <person name="Morin E."/>
            <person name="Kohler A."/>
            <person name="Barry K."/>
            <person name="LaButti K."/>
            <person name="Morin E."/>
            <person name="Salamov A."/>
            <person name="Lipzen A."/>
            <person name="Mereny Z."/>
            <person name="Hegedus B."/>
            <person name="Baldrian P."/>
            <person name="Stursova M."/>
            <person name="Weitz H."/>
            <person name="Taylor A."/>
            <person name="Grigoriev I.V."/>
            <person name="Nagy L.G."/>
            <person name="Martin F."/>
            <person name="Kauserud H."/>
        </authorList>
    </citation>
    <scope>NUCLEOTIDE SEQUENCE</scope>
    <source>
        <strain evidence="2">CBHHK182m</strain>
    </source>
</reference>
<feature type="compositionally biased region" description="Acidic residues" evidence="1">
    <location>
        <begin position="245"/>
        <end position="256"/>
    </location>
</feature>
<feature type="region of interest" description="Disordered" evidence="1">
    <location>
        <begin position="235"/>
        <end position="276"/>
    </location>
</feature>
<keyword evidence="3" id="KW-1185">Reference proteome</keyword>
<name>A0AAD7HKC3_9AGAR</name>
<evidence type="ECO:0000313" key="2">
    <source>
        <dbReference type="EMBL" id="KAJ7722709.1"/>
    </source>
</evidence>
<evidence type="ECO:0000313" key="3">
    <source>
        <dbReference type="Proteomes" id="UP001215598"/>
    </source>
</evidence>
<gene>
    <name evidence="2" type="ORF">B0H16DRAFT_1334580</name>
</gene>
<dbReference type="AlphaFoldDB" id="A0AAD7HKC3"/>
<proteinExistence type="predicted"/>
<evidence type="ECO:0000256" key="1">
    <source>
        <dbReference type="SAM" id="MobiDB-lite"/>
    </source>
</evidence>
<protein>
    <submittedName>
        <fullName evidence="2">Uncharacterized protein</fullName>
    </submittedName>
</protein>
<accession>A0AAD7HKC3</accession>
<comment type="caution">
    <text evidence="2">The sequence shown here is derived from an EMBL/GenBank/DDBJ whole genome shotgun (WGS) entry which is preliminary data.</text>
</comment>
<dbReference type="EMBL" id="JARKIB010000217">
    <property type="protein sequence ID" value="KAJ7722709.1"/>
    <property type="molecule type" value="Genomic_DNA"/>
</dbReference>